<evidence type="ECO:0000256" key="2">
    <source>
        <dbReference type="SAM" id="MobiDB-lite"/>
    </source>
</evidence>
<reference evidence="4" key="1">
    <citation type="submission" date="2022-08" db="UniProtKB">
        <authorList>
            <consortium name="EnsemblMetazoa"/>
        </authorList>
    </citation>
    <scope>IDENTIFICATION</scope>
    <source>
        <strain evidence="4">05x7-T-G4-1.051#20</strain>
    </source>
</reference>
<comment type="caution">
    <text evidence="1">Lacks conserved residue(s) required for the propagation of feature annotation.</text>
</comment>
<dbReference type="AlphaFoldDB" id="A0A8W8IUT4"/>
<dbReference type="PROSITE" id="PS51670">
    <property type="entry name" value="SHKT"/>
    <property type="match status" value="2"/>
</dbReference>
<feature type="region of interest" description="Disordered" evidence="2">
    <location>
        <begin position="45"/>
        <end position="102"/>
    </location>
</feature>
<feature type="domain" description="ShKT" evidence="3">
    <location>
        <begin position="106"/>
        <end position="144"/>
    </location>
</feature>
<organism evidence="4 5">
    <name type="scientific">Magallana gigas</name>
    <name type="common">Pacific oyster</name>
    <name type="synonym">Crassostrea gigas</name>
    <dbReference type="NCBI Taxonomy" id="29159"/>
    <lineage>
        <taxon>Eukaryota</taxon>
        <taxon>Metazoa</taxon>
        <taxon>Spiralia</taxon>
        <taxon>Lophotrochozoa</taxon>
        <taxon>Mollusca</taxon>
        <taxon>Bivalvia</taxon>
        <taxon>Autobranchia</taxon>
        <taxon>Pteriomorphia</taxon>
        <taxon>Ostreida</taxon>
        <taxon>Ostreoidea</taxon>
        <taxon>Ostreidae</taxon>
        <taxon>Magallana</taxon>
    </lineage>
</organism>
<proteinExistence type="predicted"/>
<dbReference type="InterPro" id="IPR003582">
    <property type="entry name" value="ShKT_dom"/>
</dbReference>
<dbReference type="SMART" id="SM00254">
    <property type="entry name" value="ShKT"/>
    <property type="match status" value="2"/>
</dbReference>
<evidence type="ECO:0000256" key="1">
    <source>
        <dbReference type="PROSITE-ProRule" id="PRU01005"/>
    </source>
</evidence>
<evidence type="ECO:0000313" key="4">
    <source>
        <dbReference type="EnsemblMetazoa" id="G15964.1:cds"/>
    </source>
</evidence>
<feature type="compositionally biased region" description="Low complexity" evidence="2">
    <location>
        <begin position="48"/>
        <end position="70"/>
    </location>
</feature>
<name>A0A8W8IUT4_MAGGI</name>
<dbReference type="Proteomes" id="UP000005408">
    <property type="component" value="Unassembled WGS sequence"/>
</dbReference>
<keyword evidence="1" id="KW-1015">Disulfide bond</keyword>
<feature type="disulfide bond" evidence="1">
    <location>
        <begin position="153"/>
        <end position="187"/>
    </location>
</feature>
<dbReference type="Gene3D" id="1.10.10.1940">
    <property type="match status" value="2"/>
</dbReference>
<feature type="compositionally biased region" description="Polar residues" evidence="2">
    <location>
        <begin position="71"/>
        <end position="102"/>
    </location>
</feature>
<feature type="domain" description="ShKT" evidence="3">
    <location>
        <begin position="153"/>
        <end position="187"/>
    </location>
</feature>
<accession>A0A8W8IUT4</accession>
<evidence type="ECO:0000259" key="3">
    <source>
        <dbReference type="PROSITE" id="PS51670"/>
    </source>
</evidence>
<evidence type="ECO:0000313" key="5">
    <source>
        <dbReference type="Proteomes" id="UP000005408"/>
    </source>
</evidence>
<sequence length="200" mass="22091">MLTLTTSSYQKADGDLIVRNATFCINSLSPVRKVKKIQKCSRITTAHTPKPTTSLPTSSGTETTVETSSVPPNTEPTVTSIVTSNQTETTPEPVNATTTGPSTADCQNNPNIDCRMYNSEVTCDINGKYYPWAKTNCPLYCGYCQVPTMAIKCEDKLPNCDEYLDVCSKHLYLLFREENCRKFCGICNDVDYVYAPSTFG</sequence>
<protein>
    <recommendedName>
        <fullName evidence="3">ShKT domain-containing protein</fullName>
    </recommendedName>
</protein>
<dbReference type="EnsemblMetazoa" id="G15964.1">
    <property type="protein sequence ID" value="G15964.1:cds"/>
    <property type="gene ID" value="G15964"/>
</dbReference>
<dbReference type="Pfam" id="PF01549">
    <property type="entry name" value="ShK"/>
    <property type="match status" value="2"/>
</dbReference>
<keyword evidence="5" id="KW-1185">Reference proteome</keyword>